<dbReference type="EC" id="2.5.1.145" evidence="7"/>
<dbReference type="PANTHER" id="PTHR30589:SF0">
    <property type="entry name" value="PHOSPHATIDYLGLYCEROL--PROLIPOPROTEIN DIACYLGLYCERYL TRANSFERASE"/>
    <property type="match status" value="1"/>
</dbReference>
<feature type="transmembrane region" description="Helical" evidence="7">
    <location>
        <begin position="61"/>
        <end position="83"/>
    </location>
</feature>
<evidence type="ECO:0000256" key="2">
    <source>
        <dbReference type="ARBA" id="ARBA00022475"/>
    </source>
</evidence>
<keyword evidence="6 7" id="KW-0472">Membrane</keyword>
<feature type="transmembrane region" description="Helical" evidence="7">
    <location>
        <begin position="103"/>
        <end position="122"/>
    </location>
</feature>
<keyword evidence="9" id="KW-1185">Reference proteome</keyword>
<proteinExistence type="inferred from homology"/>
<evidence type="ECO:0000256" key="3">
    <source>
        <dbReference type="ARBA" id="ARBA00022679"/>
    </source>
</evidence>
<dbReference type="Proteomes" id="UP000481852">
    <property type="component" value="Unassembled WGS sequence"/>
</dbReference>
<evidence type="ECO:0000256" key="5">
    <source>
        <dbReference type="ARBA" id="ARBA00022989"/>
    </source>
</evidence>
<evidence type="ECO:0000256" key="6">
    <source>
        <dbReference type="ARBA" id="ARBA00023136"/>
    </source>
</evidence>
<evidence type="ECO:0000313" key="8">
    <source>
        <dbReference type="EMBL" id="MSS14585.1"/>
    </source>
</evidence>
<keyword evidence="3 7" id="KW-0808">Transferase</keyword>
<feature type="binding site" evidence="7">
    <location>
        <position position="146"/>
    </location>
    <ligand>
        <name>a 1,2-diacyl-sn-glycero-3-phospho-(1'-sn-glycerol)</name>
        <dbReference type="ChEBI" id="CHEBI:64716"/>
    </ligand>
</feature>
<organism evidence="8 9">
    <name type="scientific">Porcincola intestinalis</name>
    <dbReference type="NCBI Taxonomy" id="2606632"/>
    <lineage>
        <taxon>Bacteria</taxon>
        <taxon>Bacillati</taxon>
        <taxon>Bacillota</taxon>
        <taxon>Clostridia</taxon>
        <taxon>Lachnospirales</taxon>
        <taxon>Lachnospiraceae</taxon>
        <taxon>Porcincola</taxon>
    </lineage>
</organism>
<keyword evidence="4 7" id="KW-0812">Transmembrane</keyword>
<comment type="subcellular location">
    <subcellularLocation>
        <location evidence="7">Cell membrane</location>
        <topology evidence="7">Multi-pass membrane protein</topology>
    </subcellularLocation>
</comment>
<dbReference type="GO" id="GO:0005886">
    <property type="term" value="C:plasma membrane"/>
    <property type="evidence" value="ECO:0007669"/>
    <property type="project" value="UniProtKB-SubCell"/>
</dbReference>
<comment type="function">
    <text evidence="7">Catalyzes the transfer of the diacylglyceryl group from phosphatidylglycerol to the sulfhydryl group of the N-terminal cysteine of a prolipoprotein, the first step in the formation of mature lipoproteins.</text>
</comment>
<comment type="catalytic activity">
    <reaction evidence="7">
        <text>L-cysteinyl-[prolipoprotein] + a 1,2-diacyl-sn-glycero-3-phospho-(1'-sn-glycerol) = an S-1,2-diacyl-sn-glyceryl-L-cysteinyl-[prolipoprotein] + sn-glycerol 1-phosphate + H(+)</text>
        <dbReference type="Rhea" id="RHEA:56712"/>
        <dbReference type="Rhea" id="RHEA-COMP:14679"/>
        <dbReference type="Rhea" id="RHEA-COMP:14680"/>
        <dbReference type="ChEBI" id="CHEBI:15378"/>
        <dbReference type="ChEBI" id="CHEBI:29950"/>
        <dbReference type="ChEBI" id="CHEBI:57685"/>
        <dbReference type="ChEBI" id="CHEBI:64716"/>
        <dbReference type="ChEBI" id="CHEBI:140658"/>
        <dbReference type="EC" id="2.5.1.145"/>
    </reaction>
</comment>
<dbReference type="HAMAP" id="MF_01147">
    <property type="entry name" value="Lgt"/>
    <property type="match status" value="1"/>
</dbReference>
<sequence length="293" mass="32653">MHDDIAFPHLGIYLNHVIKTITLPGGFTVAMYGITMALSMLAGLCLAMRVAKKTGQNPDEYLNFALIGIVTALLGARIYYVIFTWDYYSRHPLEILNFRGGGLALYGSVIAGVLTIIIYARVRKFSLPLMLDTASTGMVLGQIIGRWGNFFNREAFGQYSDGLFAMRLPVDAVRADEITELMKQHAYTVNGVAYIQVHPTFLYESLWNVGVLTVLLLVTFSGKKRFHGEIFLLYLLLYSAGRAWIEGLRTDQLRFAHTSIAVSQLLACILVIVSGVSLMVLSRREKSSRGRKS</sequence>
<comment type="pathway">
    <text evidence="7">Protein modification; lipoprotein biosynthesis (diacylglyceryl transfer).</text>
</comment>
<dbReference type="NCBIfam" id="TIGR00544">
    <property type="entry name" value="lgt"/>
    <property type="match status" value="1"/>
</dbReference>
<accession>A0A6L5X4L9</accession>
<dbReference type="Pfam" id="PF01790">
    <property type="entry name" value="LGT"/>
    <property type="match status" value="1"/>
</dbReference>
<evidence type="ECO:0000256" key="7">
    <source>
        <dbReference type="HAMAP-Rule" id="MF_01147"/>
    </source>
</evidence>
<dbReference type="InterPro" id="IPR001640">
    <property type="entry name" value="Lgt"/>
</dbReference>
<dbReference type="UniPathway" id="UPA00664"/>
<comment type="similarity">
    <text evidence="1 7">Belongs to the Lgt family.</text>
</comment>
<evidence type="ECO:0000256" key="4">
    <source>
        <dbReference type="ARBA" id="ARBA00022692"/>
    </source>
</evidence>
<evidence type="ECO:0000313" key="9">
    <source>
        <dbReference type="Proteomes" id="UP000481852"/>
    </source>
</evidence>
<dbReference type="GO" id="GO:0042158">
    <property type="term" value="P:lipoprotein biosynthetic process"/>
    <property type="evidence" value="ECO:0007669"/>
    <property type="project" value="UniProtKB-UniRule"/>
</dbReference>
<feature type="transmembrane region" description="Helical" evidence="7">
    <location>
        <begin position="226"/>
        <end position="245"/>
    </location>
</feature>
<evidence type="ECO:0000256" key="1">
    <source>
        <dbReference type="ARBA" id="ARBA00007150"/>
    </source>
</evidence>
<protein>
    <recommendedName>
        <fullName evidence="7">Phosphatidylglycerol--prolipoprotein diacylglyceryl transferase</fullName>
        <ecNumber evidence="7">2.5.1.145</ecNumber>
    </recommendedName>
</protein>
<name>A0A6L5X4L9_9FIRM</name>
<dbReference type="GO" id="GO:0008961">
    <property type="term" value="F:phosphatidylglycerol-prolipoprotein diacylglyceryl transferase activity"/>
    <property type="evidence" value="ECO:0007669"/>
    <property type="project" value="UniProtKB-UniRule"/>
</dbReference>
<keyword evidence="2 7" id="KW-1003">Cell membrane</keyword>
<dbReference type="EMBL" id="VULZ01000005">
    <property type="protein sequence ID" value="MSS14585.1"/>
    <property type="molecule type" value="Genomic_DNA"/>
</dbReference>
<keyword evidence="8" id="KW-0449">Lipoprotein</keyword>
<comment type="caution">
    <text evidence="8">The sequence shown here is derived from an EMBL/GenBank/DDBJ whole genome shotgun (WGS) entry which is preliminary data.</text>
</comment>
<dbReference type="PROSITE" id="PS01311">
    <property type="entry name" value="LGT"/>
    <property type="match status" value="1"/>
</dbReference>
<keyword evidence="5 7" id="KW-1133">Transmembrane helix</keyword>
<feature type="transmembrane region" description="Helical" evidence="7">
    <location>
        <begin position="260"/>
        <end position="281"/>
    </location>
</feature>
<feature type="transmembrane region" description="Helical" evidence="7">
    <location>
        <begin position="29"/>
        <end position="49"/>
    </location>
</feature>
<gene>
    <name evidence="7 8" type="primary">lgt</name>
    <name evidence="8" type="ORF">FYJ35_05950</name>
</gene>
<reference evidence="8 9" key="1">
    <citation type="submission" date="2019-08" db="EMBL/GenBank/DDBJ databases">
        <title>In-depth cultivation of the pig gut microbiome towards novel bacterial diversity and tailored functional studies.</title>
        <authorList>
            <person name="Wylensek D."/>
            <person name="Hitch T.C.A."/>
            <person name="Clavel T."/>
        </authorList>
    </citation>
    <scope>NUCLEOTIDE SEQUENCE [LARGE SCALE GENOMIC DNA]</scope>
    <source>
        <strain evidence="8 9">Oil+RF-744-WCA-WT-11</strain>
    </source>
</reference>
<dbReference type="PANTHER" id="PTHR30589">
    <property type="entry name" value="PROLIPOPROTEIN DIACYLGLYCERYL TRANSFERASE"/>
    <property type="match status" value="1"/>
</dbReference>
<dbReference type="AlphaFoldDB" id="A0A6L5X4L9"/>